<protein>
    <submittedName>
        <fullName evidence="3">Uncharacterized protein</fullName>
    </submittedName>
</protein>
<accession>A0A172T464</accession>
<dbReference type="OrthoDB" id="9883132at2"/>
<evidence type="ECO:0000256" key="1">
    <source>
        <dbReference type="SAM" id="Coils"/>
    </source>
</evidence>
<sequence length="94" mass="11136">MKVKSRKEKREDNILLVLFIIIFIIFLAYFLTSLLRYIMISKELRELKRAYEAEKEQIADKERTLQKLKDLVEASDTTNNKISGNKSRGEKIEK</sequence>
<dbReference type="Proteomes" id="UP000077096">
    <property type="component" value="Chromosome"/>
</dbReference>
<keyword evidence="1" id="KW-0175">Coiled coil</keyword>
<evidence type="ECO:0000256" key="2">
    <source>
        <dbReference type="SAM" id="Phobius"/>
    </source>
</evidence>
<dbReference type="AlphaFoldDB" id="A0A172T464"/>
<name>A0A172T464_FERPE</name>
<organism evidence="3 4">
    <name type="scientific">Fervidobacterium pennivorans</name>
    <dbReference type="NCBI Taxonomy" id="93466"/>
    <lineage>
        <taxon>Bacteria</taxon>
        <taxon>Thermotogati</taxon>
        <taxon>Thermotogota</taxon>
        <taxon>Thermotogae</taxon>
        <taxon>Thermotogales</taxon>
        <taxon>Fervidobacteriaceae</taxon>
        <taxon>Fervidobacterium</taxon>
    </lineage>
</organism>
<evidence type="ECO:0000313" key="4">
    <source>
        <dbReference type="Proteomes" id="UP000077096"/>
    </source>
</evidence>
<dbReference type="KEGG" id="fng:JM64_07470"/>
<keyword evidence="2" id="KW-0812">Transmembrane</keyword>
<keyword evidence="2" id="KW-1133">Transmembrane helix</keyword>
<keyword evidence="2" id="KW-0472">Membrane</keyword>
<dbReference type="EMBL" id="CP011393">
    <property type="protein sequence ID" value="ANE41809.1"/>
    <property type="molecule type" value="Genomic_DNA"/>
</dbReference>
<evidence type="ECO:0000313" key="3">
    <source>
        <dbReference type="EMBL" id="ANE41809.1"/>
    </source>
</evidence>
<dbReference type="PATRIC" id="fig|93466.3.peg.1579"/>
<feature type="coiled-coil region" evidence="1">
    <location>
        <begin position="37"/>
        <end position="71"/>
    </location>
</feature>
<proteinExistence type="predicted"/>
<feature type="transmembrane region" description="Helical" evidence="2">
    <location>
        <begin position="14"/>
        <end position="39"/>
    </location>
</feature>
<reference evidence="3 4" key="1">
    <citation type="submission" date="2014-08" db="EMBL/GenBank/DDBJ databases">
        <title>Fervidobacterium pennivorans DYC genome.</title>
        <authorList>
            <person name="Wushke S."/>
        </authorList>
    </citation>
    <scope>NUCLEOTIDE SEQUENCE [LARGE SCALE GENOMIC DNA]</scope>
    <source>
        <strain evidence="3 4">DYC</strain>
    </source>
</reference>
<gene>
    <name evidence="3" type="ORF">JM64_07470</name>
</gene>